<dbReference type="InterPro" id="IPR013098">
    <property type="entry name" value="Ig_I-set"/>
</dbReference>
<dbReference type="GeneID" id="105908497"/>
<evidence type="ECO:0000256" key="1">
    <source>
        <dbReference type="ARBA" id="ARBA00004251"/>
    </source>
</evidence>
<dbReference type="PROSITE" id="PS00107">
    <property type="entry name" value="PROTEIN_KINASE_ATP"/>
    <property type="match status" value="1"/>
</dbReference>
<dbReference type="SUPFAM" id="SSF48726">
    <property type="entry name" value="Immunoglobulin"/>
    <property type="match status" value="4"/>
</dbReference>
<dbReference type="SMART" id="SM00219">
    <property type="entry name" value="TyrKc"/>
    <property type="match status" value="1"/>
</dbReference>
<dbReference type="InterPro" id="IPR020635">
    <property type="entry name" value="Tyr_kinase_cat_dom"/>
</dbReference>
<evidence type="ECO:0000256" key="19">
    <source>
        <dbReference type="PIRNR" id="PIRNR500951"/>
    </source>
</evidence>
<gene>
    <name evidence="29" type="primary">kitb</name>
</gene>
<dbReference type="GO" id="GO:0001667">
    <property type="term" value="P:ameboidal-type cell migration"/>
    <property type="evidence" value="ECO:0007669"/>
    <property type="project" value="UniProtKB-ARBA"/>
</dbReference>
<dbReference type="PANTHER" id="PTHR24416:SF599">
    <property type="entry name" value="MAST_STEM CELL GROWTH FACTOR RECEPTOR"/>
    <property type="match status" value="1"/>
</dbReference>
<keyword evidence="17" id="KW-0393">Immunoglobulin domain</keyword>
<dbReference type="PANTHER" id="PTHR24416">
    <property type="entry name" value="TYROSINE-PROTEIN KINASE RECEPTOR"/>
    <property type="match status" value="1"/>
</dbReference>
<proteinExistence type="inferred from homology"/>
<evidence type="ECO:0000256" key="17">
    <source>
        <dbReference type="ARBA" id="ARBA00023319"/>
    </source>
</evidence>
<keyword evidence="14" id="KW-1015">Disulfide bond</keyword>
<evidence type="ECO:0000256" key="12">
    <source>
        <dbReference type="ARBA" id="ARBA00023136"/>
    </source>
</evidence>
<evidence type="ECO:0000256" key="22">
    <source>
        <dbReference type="PIRSR" id="PIRSR000615-3"/>
    </source>
</evidence>
<keyword evidence="6" id="KW-0677">Repeat</keyword>
<dbReference type="InterPro" id="IPR011009">
    <property type="entry name" value="Kinase-like_dom_sf"/>
</dbReference>
<accession>A0A6P3W9W6</accession>
<keyword evidence="3" id="KW-0597">Phosphoprotein</keyword>
<feature type="domain" description="Ig-like" evidence="27">
    <location>
        <begin position="312"/>
        <end position="401"/>
    </location>
</feature>
<keyword evidence="16" id="KW-0325">Glycoprotein</keyword>
<evidence type="ECO:0000256" key="10">
    <source>
        <dbReference type="ARBA" id="ARBA00022843"/>
    </source>
</evidence>
<evidence type="ECO:0000256" key="5">
    <source>
        <dbReference type="ARBA" id="ARBA00022692"/>
    </source>
</evidence>
<keyword evidence="19" id="KW-0732">Signal</keyword>
<dbReference type="InterPro" id="IPR008266">
    <property type="entry name" value="Tyr_kinase_AS"/>
</dbReference>
<dbReference type="InterPro" id="IPR017441">
    <property type="entry name" value="Protein_kinase_ATP_BS"/>
</dbReference>
<feature type="domain" description="Ig-like" evidence="27">
    <location>
        <begin position="23"/>
        <end position="100"/>
    </location>
</feature>
<keyword evidence="9 19" id="KW-0067">ATP-binding</keyword>
<dbReference type="Pfam" id="PF07714">
    <property type="entry name" value="PK_Tyr_Ser-Thr"/>
    <property type="match status" value="1"/>
</dbReference>
<evidence type="ECO:0000256" key="11">
    <source>
        <dbReference type="ARBA" id="ARBA00022989"/>
    </source>
</evidence>
<dbReference type="PIRSF" id="PIRSF000615">
    <property type="entry name" value="TyrPK_CSF1-R"/>
    <property type="match status" value="1"/>
</dbReference>
<evidence type="ECO:0000313" key="28">
    <source>
        <dbReference type="Proteomes" id="UP000515152"/>
    </source>
</evidence>
<feature type="domain" description="Ig-like" evidence="27">
    <location>
        <begin position="205"/>
        <end position="300"/>
    </location>
</feature>
<dbReference type="SMART" id="SM00409">
    <property type="entry name" value="IG"/>
    <property type="match status" value="4"/>
</dbReference>
<dbReference type="Gene3D" id="2.60.40.10">
    <property type="entry name" value="Immunoglobulins"/>
    <property type="match status" value="5"/>
</dbReference>
<dbReference type="GO" id="GO:0002244">
    <property type="term" value="P:hematopoietic progenitor cell differentiation"/>
    <property type="evidence" value="ECO:0007669"/>
    <property type="project" value="TreeGrafter"/>
</dbReference>
<feature type="chain" id="PRO_5028556722" description="Mast/stem cell growth factor receptor" evidence="19">
    <location>
        <begin position="22"/>
        <end position="955"/>
    </location>
</feature>
<feature type="region of interest" description="Disordered" evidence="25">
    <location>
        <begin position="906"/>
        <end position="944"/>
    </location>
</feature>
<evidence type="ECO:0000256" key="20">
    <source>
        <dbReference type="PIRSR" id="PIRSR000615-1"/>
    </source>
</evidence>
<evidence type="ECO:0000256" key="3">
    <source>
        <dbReference type="ARBA" id="ARBA00022553"/>
    </source>
</evidence>
<evidence type="ECO:0000256" key="16">
    <source>
        <dbReference type="ARBA" id="ARBA00023180"/>
    </source>
</evidence>
<dbReference type="Gene3D" id="3.30.200.20">
    <property type="entry name" value="Phosphorylase Kinase, domain 1"/>
    <property type="match status" value="1"/>
</dbReference>
<feature type="binding site" evidence="21">
    <location>
        <begin position="661"/>
        <end position="667"/>
    </location>
    <ligand>
        <name>ATP</name>
        <dbReference type="ChEBI" id="CHEBI:30616"/>
    </ligand>
</feature>
<evidence type="ECO:0000256" key="15">
    <source>
        <dbReference type="ARBA" id="ARBA00023170"/>
    </source>
</evidence>
<sequence>MGYTWILFTIQILFTILTGWAKPRISPDSPEVVVLKGRRLQLSCHDEQGEVRWQREKGRRTEGRSDEDEVAFITVTSAQEQHMGRYTCRNRATQEESSIYVYVKDPVNAFARSMVNDLLVREGESCTVPCLVTDPAVTNLSLHTCDGQPLPLGLTYTARPQRGVVISNISKEQEGCYVCAGQLGETTVKSNEYVIEVRFVPDRAPKISISRRENAILTKGQEFELVCAAANVNYDFSVKWISPQGTTALETRTSHIQPGSRGYQRSATLRITSAMVGDSGMYHCEAQNEKGVTTASIWLDVYERGFINLTEPAESVLHVREGASLTLRAELEAYPTPTILSWAHQDQVLHNTSEHVITIHKQRYRYVSELRLVRVHGYEGGIYTLKASHNDDSVNHSFSVHVICKPVIVSHDGPIDGQVRCVASGYPAPKISWYYCEPSHTRCSMLGNATEEEEEVAMVSVSGTGFGRSLVESRLNVSRGSYRTLECVATAEGEQAYTLFSISEKTVPHKLFTPLLTGVVCAAIGLSFTLVVLLCKYMQKPKYQIHWKVIESIHGNNYIYIDPTQLPYDQKWEFPRERLRFGKVLGSGAFGKVVQATAYGLRSPDSVTTVAVKMLKPSAHCTEKEALMSELKVLSYLGNYVNIVNLLGACTQGGPTLVITEYCCYGDLLSFLRRKKEEFFSLKTGDGYYKNLLSQPQPLRDGNDNGYMPMRSYQRKHNLSDCNGDKDDLSLDTEDLLSFSYQVAKGMDFLTSKNCIHRDLAARNILLTKGRVAKICDFGLARDMANDCNYVLRGNARLPVKWMSPESLFEGIYTFESDVWSYGILLWEIFSLGNSPYPGIHVGAAFYTMIQEGYRMSEPEFAPSEIYEVMRCCWNTDPLKRPPFKKLAEKTELLLSEHTKHEYLNLVGSNSSNGGVVPPDRQREPSQRLSSVSSTTAPTQPLLSSSEVFLEDETV</sequence>
<dbReference type="InterPro" id="IPR001245">
    <property type="entry name" value="Ser-Thr/Tyr_kinase_cat_dom"/>
</dbReference>
<keyword evidence="11 19" id="KW-1133">Transmembrane helix</keyword>
<dbReference type="GO" id="GO:0005886">
    <property type="term" value="C:plasma membrane"/>
    <property type="evidence" value="ECO:0007669"/>
    <property type="project" value="UniProtKB-SubCell"/>
</dbReference>
<feature type="binding site" evidence="22">
    <location>
        <position position="558"/>
    </location>
    <ligand>
        <name>Mg(2+)</name>
        <dbReference type="ChEBI" id="CHEBI:18420"/>
    </ligand>
</feature>
<dbReference type="OrthoDB" id="6077854at2759"/>
<dbReference type="InterPro" id="IPR050122">
    <property type="entry name" value="RTK"/>
</dbReference>
<dbReference type="Pfam" id="PF25305">
    <property type="entry name" value="Ig_PDGFR_d4"/>
    <property type="match status" value="1"/>
</dbReference>
<name>A0A6P3W9W6_CLUHA</name>
<organism evidence="28 29">
    <name type="scientific">Clupea harengus</name>
    <name type="common">Atlantic herring</name>
    <dbReference type="NCBI Taxonomy" id="7950"/>
    <lineage>
        <taxon>Eukaryota</taxon>
        <taxon>Metazoa</taxon>
        <taxon>Chordata</taxon>
        <taxon>Craniata</taxon>
        <taxon>Vertebrata</taxon>
        <taxon>Euteleostomi</taxon>
        <taxon>Actinopterygii</taxon>
        <taxon>Neopterygii</taxon>
        <taxon>Teleostei</taxon>
        <taxon>Clupei</taxon>
        <taxon>Clupeiformes</taxon>
        <taxon>Clupeoidei</taxon>
        <taxon>Clupeidae</taxon>
        <taxon>Clupea</taxon>
    </lineage>
</organism>
<dbReference type="InterPro" id="IPR036179">
    <property type="entry name" value="Ig-like_dom_sf"/>
</dbReference>
<evidence type="ECO:0000256" key="2">
    <source>
        <dbReference type="ARBA" id="ARBA00022475"/>
    </source>
</evidence>
<keyword evidence="19 22" id="KW-0460">Magnesium</keyword>
<dbReference type="PROSITE" id="PS50835">
    <property type="entry name" value="IG_LIKE"/>
    <property type="match status" value="3"/>
</dbReference>
<dbReference type="FunFam" id="1.10.510.10:FF:000140">
    <property type="entry name" value="Platelet-derived growth factor receptor beta"/>
    <property type="match status" value="1"/>
</dbReference>
<dbReference type="Pfam" id="PF13927">
    <property type="entry name" value="Ig_3"/>
    <property type="match status" value="1"/>
</dbReference>
<evidence type="ECO:0000256" key="25">
    <source>
        <dbReference type="SAM" id="MobiDB-lite"/>
    </source>
</evidence>
<evidence type="ECO:0000256" key="18">
    <source>
        <dbReference type="ARBA" id="ARBA00051243"/>
    </source>
</evidence>
<keyword evidence="2 19" id="KW-1003">Cell membrane</keyword>
<dbReference type="GO" id="GO:0004714">
    <property type="term" value="F:transmembrane receptor protein tyrosine kinase activity"/>
    <property type="evidence" value="ECO:0007669"/>
    <property type="project" value="UniProtKB-EC"/>
</dbReference>
<dbReference type="CTD" id="497629"/>
<evidence type="ECO:0000256" key="6">
    <source>
        <dbReference type="ARBA" id="ARBA00022737"/>
    </source>
</evidence>
<dbReference type="InterPro" id="IPR007110">
    <property type="entry name" value="Ig-like_dom"/>
</dbReference>
<feature type="binding site" evidence="22">
    <location>
        <position position="764"/>
    </location>
    <ligand>
        <name>Mg(2+)</name>
        <dbReference type="ChEBI" id="CHEBI:18420"/>
    </ligand>
</feature>
<dbReference type="PROSITE" id="PS50011">
    <property type="entry name" value="PROTEIN_KINASE_DOM"/>
    <property type="match status" value="1"/>
</dbReference>
<keyword evidence="13 19" id="KW-0829">Tyrosine-protein kinase</keyword>
<evidence type="ECO:0000313" key="29">
    <source>
        <dbReference type="RefSeq" id="XP_012692475.1"/>
    </source>
</evidence>
<evidence type="ECO:0000256" key="8">
    <source>
        <dbReference type="ARBA" id="ARBA00022777"/>
    </source>
</evidence>
<dbReference type="GO" id="GO:0043235">
    <property type="term" value="C:receptor complex"/>
    <property type="evidence" value="ECO:0007669"/>
    <property type="project" value="TreeGrafter"/>
</dbReference>
<dbReference type="InterPro" id="IPR003598">
    <property type="entry name" value="Ig_sub2"/>
</dbReference>
<feature type="transmembrane region" description="Helical" evidence="19">
    <location>
        <begin position="511"/>
        <end position="535"/>
    </location>
</feature>
<dbReference type="FunFam" id="3.30.200.20:FF:000025">
    <property type="entry name" value="Platelet-derived growth factor receptor alpha"/>
    <property type="match status" value="1"/>
</dbReference>
<evidence type="ECO:0000256" key="14">
    <source>
        <dbReference type="ARBA" id="ARBA00023157"/>
    </source>
</evidence>
<dbReference type="GO" id="GO:0019838">
    <property type="term" value="F:growth factor binding"/>
    <property type="evidence" value="ECO:0007669"/>
    <property type="project" value="TreeGrafter"/>
</dbReference>
<dbReference type="AlphaFoldDB" id="A0A6P3W9W6"/>
<feature type="binding site" evidence="21">
    <location>
        <begin position="586"/>
        <end position="593"/>
    </location>
    <ligand>
        <name>ATP</name>
        <dbReference type="ChEBI" id="CHEBI:30616"/>
    </ligand>
</feature>
<feature type="binding site" evidence="22">
    <location>
        <position position="777"/>
    </location>
    <ligand>
        <name>Mg(2+)</name>
        <dbReference type="ChEBI" id="CHEBI:18420"/>
    </ligand>
</feature>
<comment type="subcellular location">
    <subcellularLocation>
        <location evidence="1">Cell membrane</location>
        <topology evidence="1">Single-pass type I membrane protein</topology>
    </subcellularLocation>
</comment>
<evidence type="ECO:0000259" key="27">
    <source>
        <dbReference type="PROSITE" id="PS50835"/>
    </source>
</evidence>
<dbReference type="GO" id="GO:0038093">
    <property type="term" value="P:Fc receptor signaling pathway"/>
    <property type="evidence" value="ECO:0007669"/>
    <property type="project" value="UniProtKB-UniRule"/>
</dbReference>
<dbReference type="PIRSF" id="PIRSF500951">
    <property type="entry name" value="SCGF_recepter"/>
    <property type="match status" value="1"/>
</dbReference>
<keyword evidence="7 19" id="KW-0547">Nucleotide-binding</keyword>
<dbReference type="GO" id="GO:0019955">
    <property type="term" value="F:cytokine binding"/>
    <property type="evidence" value="ECO:0007669"/>
    <property type="project" value="UniProtKB-UniRule"/>
</dbReference>
<feature type="binding site" evidence="21">
    <location>
        <position position="763"/>
    </location>
    <ligand>
        <name>ATP</name>
        <dbReference type="ChEBI" id="CHEBI:30616"/>
    </ligand>
</feature>
<feature type="domain" description="Protein kinase" evidence="26">
    <location>
        <begin position="579"/>
        <end position="904"/>
    </location>
</feature>
<keyword evidence="28" id="KW-1185">Reference proteome</keyword>
<dbReference type="RefSeq" id="XP_012692475.1">
    <property type="nucleotide sequence ID" value="XM_012837021.3"/>
</dbReference>
<keyword evidence="8 19" id="KW-0418">Kinase</keyword>
<dbReference type="KEGG" id="char:105908497"/>
<dbReference type="GO" id="GO:0005524">
    <property type="term" value="F:ATP binding"/>
    <property type="evidence" value="ECO:0007669"/>
    <property type="project" value="UniProtKB-UniRule"/>
</dbReference>
<dbReference type="SMART" id="SM00408">
    <property type="entry name" value="IGc2"/>
    <property type="match status" value="4"/>
</dbReference>
<dbReference type="GO" id="GO:0030183">
    <property type="term" value="P:B cell differentiation"/>
    <property type="evidence" value="ECO:0007669"/>
    <property type="project" value="TreeGrafter"/>
</dbReference>
<dbReference type="InterPro" id="IPR013783">
    <property type="entry name" value="Ig-like_fold"/>
</dbReference>
<dbReference type="GO" id="GO:0030335">
    <property type="term" value="P:positive regulation of cell migration"/>
    <property type="evidence" value="ECO:0007669"/>
    <property type="project" value="TreeGrafter"/>
</dbReference>
<dbReference type="GO" id="GO:0038109">
    <property type="term" value="P:Kit signaling pathway"/>
    <property type="evidence" value="ECO:0007669"/>
    <property type="project" value="InterPro"/>
</dbReference>
<keyword evidence="5 19" id="KW-0812">Transmembrane</keyword>
<keyword evidence="10" id="KW-0832">Ubl conjugation</keyword>
<dbReference type="InterPro" id="IPR027263">
    <property type="entry name" value="SCGF_receptor"/>
</dbReference>
<comment type="similarity">
    <text evidence="19">Belongs to the protein kinase superfamily. Tyr protein kinase family. CSF-1/PDGF receptor subfamily.</text>
</comment>
<evidence type="ECO:0000256" key="7">
    <source>
        <dbReference type="ARBA" id="ARBA00022741"/>
    </source>
</evidence>
<dbReference type="GO" id="GO:0046427">
    <property type="term" value="P:positive regulation of receptor signaling pathway via JAK-STAT"/>
    <property type="evidence" value="ECO:0007669"/>
    <property type="project" value="TreeGrafter"/>
</dbReference>
<dbReference type="GO" id="GO:0046872">
    <property type="term" value="F:metal ion binding"/>
    <property type="evidence" value="ECO:0007669"/>
    <property type="project" value="UniProtKB-UniRule"/>
</dbReference>
<keyword evidence="12 19" id="KW-0472">Membrane</keyword>
<dbReference type="Proteomes" id="UP000515152">
    <property type="component" value="Chromosome 22"/>
</dbReference>
<dbReference type="Gene3D" id="1.10.510.10">
    <property type="entry name" value="Transferase(Phosphotransferase) domain 1"/>
    <property type="match status" value="1"/>
</dbReference>
<dbReference type="PROSITE" id="PS00109">
    <property type="entry name" value="PROTEIN_KINASE_TYR"/>
    <property type="match status" value="1"/>
</dbReference>
<reference evidence="29" key="1">
    <citation type="submission" date="2025-08" db="UniProtKB">
        <authorList>
            <consortium name="RefSeq"/>
        </authorList>
    </citation>
    <scope>IDENTIFICATION</scope>
</reference>
<feature type="signal peptide" evidence="19">
    <location>
        <begin position="1"/>
        <end position="21"/>
    </location>
</feature>
<feature type="site" description="Important for interaction with phosphotyrosine-binding proteins" evidence="23">
    <location>
        <position position="903"/>
    </location>
</feature>
<feature type="compositionally biased region" description="Polar residues" evidence="25">
    <location>
        <begin position="927"/>
        <end position="944"/>
    </location>
</feature>
<evidence type="ECO:0000256" key="23">
    <source>
        <dbReference type="PIRSR" id="PIRSR000615-4"/>
    </source>
</evidence>
<evidence type="ECO:0000256" key="24">
    <source>
        <dbReference type="PROSITE-ProRule" id="PRU10141"/>
    </source>
</evidence>
<feature type="binding site" evidence="21 24">
    <location>
        <position position="613"/>
    </location>
    <ligand>
        <name>ATP</name>
        <dbReference type="ChEBI" id="CHEBI:30616"/>
    </ligand>
</feature>
<evidence type="ECO:0000256" key="9">
    <source>
        <dbReference type="ARBA" id="ARBA00022840"/>
    </source>
</evidence>
<dbReference type="EC" id="2.7.10.1" evidence="19"/>
<evidence type="ECO:0000256" key="21">
    <source>
        <dbReference type="PIRSR" id="PIRSR000615-2"/>
    </source>
</evidence>
<keyword evidence="19 22" id="KW-0479">Metal-binding</keyword>
<keyword evidence="4 19" id="KW-0808">Transferase</keyword>
<evidence type="ECO:0000256" key="13">
    <source>
        <dbReference type="ARBA" id="ARBA00023137"/>
    </source>
</evidence>
<dbReference type="Pfam" id="PF07679">
    <property type="entry name" value="I-set"/>
    <property type="match status" value="1"/>
</dbReference>
<keyword evidence="15 19" id="KW-0675">Receptor</keyword>
<feature type="active site" description="Proton acceptor" evidence="20">
    <location>
        <position position="759"/>
    </location>
</feature>
<protein>
    <recommendedName>
        <fullName evidence="19">Mast/stem cell growth factor receptor</fullName>
        <ecNumber evidence="19">2.7.10.1</ecNumber>
    </recommendedName>
</protein>
<dbReference type="SUPFAM" id="SSF56112">
    <property type="entry name" value="Protein kinase-like (PK-like)"/>
    <property type="match status" value="1"/>
</dbReference>
<evidence type="ECO:0000259" key="26">
    <source>
        <dbReference type="PROSITE" id="PS50011"/>
    </source>
</evidence>
<evidence type="ECO:0000256" key="4">
    <source>
        <dbReference type="ARBA" id="ARBA00022679"/>
    </source>
</evidence>
<dbReference type="InterPro" id="IPR003599">
    <property type="entry name" value="Ig_sub"/>
</dbReference>
<dbReference type="InterPro" id="IPR000719">
    <property type="entry name" value="Prot_kinase_dom"/>
</dbReference>
<comment type="catalytic activity">
    <reaction evidence="18 19">
        <text>L-tyrosyl-[protein] + ATP = O-phospho-L-tyrosyl-[protein] + ADP + H(+)</text>
        <dbReference type="Rhea" id="RHEA:10596"/>
        <dbReference type="Rhea" id="RHEA-COMP:10136"/>
        <dbReference type="Rhea" id="RHEA-COMP:20101"/>
        <dbReference type="ChEBI" id="CHEBI:15378"/>
        <dbReference type="ChEBI" id="CHEBI:30616"/>
        <dbReference type="ChEBI" id="CHEBI:46858"/>
        <dbReference type="ChEBI" id="CHEBI:61978"/>
        <dbReference type="ChEBI" id="CHEBI:456216"/>
        <dbReference type="EC" id="2.7.10.1"/>
    </reaction>
</comment>